<name>K3YNU5_SETIT</name>
<accession>K3YNU5</accession>
<protein>
    <submittedName>
        <fullName evidence="1">Uncharacterized protein</fullName>
    </submittedName>
</protein>
<evidence type="ECO:0000313" key="1">
    <source>
        <dbReference type="EnsemblPlants" id="KQL02958"/>
    </source>
</evidence>
<dbReference type="Gramene" id="KQL02958">
    <property type="protein sequence ID" value="KQL02958"/>
    <property type="gene ID" value="SETIT_015937mg"/>
</dbReference>
<proteinExistence type="predicted"/>
<dbReference type="InParanoid" id="K3YNU5"/>
<dbReference type="HOGENOM" id="CLU_3225571_0_0_1"/>
<dbReference type="Proteomes" id="UP000004995">
    <property type="component" value="Unassembled WGS sequence"/>
</dbReference>
<dbReference type="EMBL" id="AGNK02004021">
    <property type="status" value="NOT_ANNOTATED_CDS"/>
    <property type="molecule type" value="Genomic_DNA"/>
</dbReference>
<keyword evidence="2" id="KW-1185">Reference proteome</keyword>
<sequence>MRCCNIASHFHDRLMLLFFLKLRLMLLVRLLGACGISASLKISL</sequence>
<dbReference type="AlphaFoldDB" id="K3YNU5"/>
<reference evidence="1" key="2">
    <citation type="submission" date="2018-08" db="UniProtKB">
        <authorList>
            <consortium name="EnsemblPlants"/>
        </authorList>
    </citation>
    <scope>IDENTIFICATION</scope>
    <source>
        <strain evidence="1">Yugu1</strain>
    </source>
</reference>
<dbReference type="EnsemblPlants" id="KQL02958">
    <property type="protein sequence ID" value="KQL02958"/>
    <property type="gene ID" value="SETIT_015937mg"/>
</dbReference>
<evidence type="ECO:0000313" key="2">
    <source>
        <dbReference type="Proteomes" id="UP000004995"/>
    </source>
</evidence>
<organism evidence="1 2">
    <name type="scientific">Setaria italica</name>
    <name type="common">Foxtail millet</name>
    <name type="synonym">Panicum italicum</name>
    <dbReference type="NCBI Taxonomy" id="4555"/>
    <lineage>
        <taxon>Eukaryota</taxon>
        <taxon>Viridiplantae</taxon>
        <taxon>Streptophyta</taxon>
        <taxon>Embryophyta</taxon>
        <taxon>Tracheophyta</taxon>
        <taxon>Spermatophyta</taxon>
        <taxon>Magnoliopsida</taxon>
        <taxon>Liliopsida</taxon>
        <taxon>Poales</taxon>
        <taxon>Poaceae</taxon>
        <taxon>PACMAD clade</taxon>
        <taxon>Panicoideae</taxon>
        <taxon>Panicodae</taxon>
        <taxon>Paniceae</taxon>
        <taxon>Cenchrinae</taxon>
        <taxon>Setaria</taxon>
    </lineage>
</organism>
<reference evidence="2" key="1">
    <citation type="journal article" date="2012" name="Nat. Biotechnol.">
        <title>Reference genome sequence of the model plant Setaria.</title>
        <authorList>
            <person name="Bennetzen J.L."/>
            <person name="Schmutz J."/>
            <person name="Wang H."/>
            <person name="Percifield R."/>
            <person name="Hawkins J."/>
            <person name="Pontaroli A.C."/>
            <person name="Estep M."/>
            <person name="Feng L."/>
            <person name="Vaughn J.N."/>
            <person name="Grimwood J."/>
            <person name="Jenkins J."/>
            <person name="Barry K."/>
            <person name="Lindquist E."/>
            <person name="Hellsten U."/>
            <person name="Deshpande S."/>
            <person name="Wang X."/>
            <person name="Wu X."/>
            <person name="Mitros T."/>
            <person name="Triplett J."/>
            <person name="Yang X."/>
            <person name="Ye C.Y."/>
            <person name="Mauro-Herrera M."/>
            <person name="Wang L."/>
            <person name="Li P."/>
            <person name="Sharma M."/>
            <person name="Sharma R."/>
            <person name="Ronald P.C."/>
            <person name="Panaud O."/>
            <person name="Kellogg E.A."/>
            <person name="Brutnell T.P."/>
            <person name="Doust A.N."/>
            <person name="Tuskan G.A."/>
            <person name="Rokhsar D."/>
            <person name="Devos K.M."/>
        </authorList>
    </citation>
    <scope>NUCLEOTIDE SEQUENCE [LARGE SCALE GENOMIC DNA]</scope>
    <source>
        <strain evidence="2">cv. Yugu1</strain>
    </source>
</reference>